<sequence>MSGFINSFIYSFVRSLYHFNSVLPSITQSIVFVSNTGVNFGMRKIAANTSPRNEIEQDGDSFKVKTIAAKTKEIKITPTLDGGKLRFTIDSLKGDLVMKAADGTTYTRIFARQ</sequence>
<dbReference type="SUPFAM" id="SSF50814">
    <property type="entry name" value="Lipocalins"/>
    <property type="match status" value="1"/>
</dbReference>
<organism evidence="1 2">
    <name type="scientific">Branchiostoma lanceolatum</name>
    <name type="common">Common lancelet</name>
    <name type="synonym">Amphioxus lanceolatum</name>
    <dbReference type="NCBI Taxonomy" id="7740"/>
    <lineage>
        <taxon>Eukaryota</taxon>
        <taxon>Metazoa</taxon>
        <taxon>Chordata</taxon>
        <taxon>Cephalochordata</taxon>
        <taxon>Leptocardii</taxon>
        <taxon>Amphioxiformes</taxon>
        <taxon>Branchiostomatidae</taxon>
        <taxon>Branchiostoma</taxon>
    </lineage>
</organism>
<proteinExistence type="predicted"/>
<dbReference type="EMBL" id="OV696701">
    <property type="protein sequence ID" value="CAH1248652.1"/>
    <property type="molecule type" value="Genomic_DNA"/>
</dbReference>
<name>A0A8J9Z7T6_BRALA</name>
<accession>A0A8J9Z7T6</accession>
<dbReference type="AlphaFoldDB" id="A0A8J9Z7T6"/>
<protein>
    <submittedName>
        <fullName evidence="1">Hypp8342 protein</fullName>
    </submittedName>
</protein>
<dbReference type="Gene3D" id="2.40.128.20">
    <property type="match status" value="1"/>
</dbReference>
<reference evidence="1" key="1">
    <citation type="submission" date="2022-01" db="EMBL/GenBank/DDBJ databases">
        <authorList>
            <person name="Braso-Vives M."/>
        </authorList>
    </citation>
    <scope>NUCLEOTIDE SEQUENCE</scope>
</reference>
<evidence type="ECO:0000313" key="2">
    <source>
        <dbReference type="Proteomes" id="UP000838412"/>
    </source>
</evidence>
<dbReference type="OrthoDB" id="195110at2759"/>
<gene>
    <name evidence="1" type="primary">Hypp8342</name>
    <name evidence="1" type="ORF">BLAG_LOCUS9969</name>
</gene>
<dbReference type="Proteomes" id="UP000838412">
    <property type="component" value="Chromosome 16"/>
</dbReference>
<dbReference type="InterPro" id="IPR012674">
    <property type="entry name" value="Calycin"/>
</dbReference>
<evidence type="ECO:0000313" key="1">
    <source>
        <dbReference type="EMBL" id="CAH1248652.1"/>
    </source>
</evidence>
<keyword evidence="2" id="KW-1185">Reference proteome</keyword>